<evidence type="ECO:0000313" key="3">
    <source>
        <dbReference type="EMBL" id="QNN47116.1"/>
    </source>
</evidence>
<dbReference type="InterPro" id="IPR000468">
    <property type="entry name" value="Barstar"/>
</dbReference>
<name>A0A7G9QUU1_9GAMM</name>
<organism evidence="3 4">
    <name type="scientific">Thermomonas brevis</name>
    <dbReference type="NCBI Taxonomy" id="215691"/>
    <lineage>
        <taxon>Bacteria</taxon>
        <taxon>Pseudomonadati</taxon>
        <taxon>Pseudomonadota</taxon>
        <taxon>Gammaproteobacteria</taxon>
        <taxon>Lysobacterales</taxon>
        <taxon>Lysobacteraceae</taxon>
        <taxon>Thermomonas</taxon>
    </lineage>
</organism>
<evidence type="ECO:0000313" key="4">
    <source>
        <dbReference type="Proteomes" id="UP000515977"/>
    </source>
</evidence>
<dbReference type="AlphaFoldDB" id="A0A7G9QUU1"/>
<feature type="domain" description="Barstar (barnase inhibitor)" evidence="2">
    <location>
        <begin position="40"/>
        <end position="133"/>
    </location>
</feature>
<dbReference type="KEGG" id="tbv:H9L17_02845"/>
<dbReference type="Proteomes" id="UP000515977">
    <property type="component" value="Chromosome"/>
</dbReference>
<proteinExistence type="inferred from homology"/>
<dbReference type="EMBL" id="CP060711">
    <property type="protein sequence ID" value="QNN47116.1"/>
    <property type="molecule type" value="Genomic_DNA"/>
</dbReference>
<dbReference type="RefSeq" id="WP_187570863.1">
    <property type="nucleotide sequence ID" value="NZ_CP060711.1"/>
</dbReference>
<dbReference type="Gene3D" id="3.30.370.10">
    <property type="entry name" value="Barstar-like"/>
    <property type="match status" value="1"/>
</dbReference>
<accession>A0A7G9QUU1</accession>
<evidence type="ECO:0000256" key="1">
    <source>
        <dbReference type="ARBA" id="ARBA00006845"/>
    </source>
</evidence>
<protein>
    <submittedName>
        <fullName evidence="3">Barstar family protein</fullName>
    </submittedName>
</protein>
<gene>
    <name evidence="3" type="ORF">H9L17_02845</name>
</gene>
<dbReference type="Pfam" id="PF01337">
    <property type="entry name" value="Barstar"/>
    <property type="match status" value="1"/>
</dbReference>
<dbReference type="InterPro" id="IPR035905">
    <property type="entry name" value="Barstar-like_sf"/>
</dbReference>
<sequence length="147" mass="16029">MSDAGSDLVLHDPQQAGVFFVGGDDIATLENAARDAGLLVRRIDLHGCAGKDALLERLADALSTPEGQGRNWDALSDQLRDLSWLPARGYALLLPHAAELRDAEEASFDTLLDILDEATVDWQERDVPFWAFLALPDDEFPDAASLN</sequence>
<reference evidence="3 4" key="1">
    <citation type="submission" date="2020-08" db="EMBL/GenBank/DDBJ databases">
        <title>Genome sequence of Thermomonas brevis KACC 16975T.</title>
        <authorList>
            <person name="Hyun D.-W."/>
            <person name="Bae J.-W."/>
        </authorList>
    </citation>
    <scope>NUCLEOTIDE SEQUENCE [LARGE SCALE GENOMIC DNA]</scope>
    <source>
        <strain evidence="3 4">KACC 16975</strain>
    </source>
</reference>
<keyword evidence="4" id="KW-1185">Reference proteome</keyword>
<comment type="similarity">
    <text evidence="1">Belongs to the barstar family.</text>
</comment>
<evidence type="ECO:0000259" key="2">
    <source>
        <dbReference type="Pfam" id="PF01337"/>
    </source>
</evidence>
<dbReference type="SUPFAM" id="SSF52038">
    <property type="entry name" value="Barstar-related"/>
    <property type="match status" value="1"/>
</dbReference>